<evidence type="ECO:0000313" key="1">
    <source>
        <dbReference type="EMBL" id="RYR21075.1"/>
    </source>
</evidence>
<keyword evidence="2" id="KW-1185">Reference proteome</keyword>
<dbReference type="AlphaFoldDB" id="A0A445A3Z2"/>
<evidence type="ECO:0000313" key="2">
    <source>
        <dbReference type="Proteomes" id="UP000289738"/>
    </source>
</evidence>
<proteinExistence type="predicted"/>
<sequence length="134" mass="15670">MMEDIHERFDHFTICLCPDIKKELYVHWETNEGFRHRHLSNRDNRASTRSSKYTDGSATFMKTKAVVDLDMVWCETASKLYKNRVYGMGLFFADNLYTSSLRPSSAFATSWPIKPEDGVDLSEQVLELTRRLHQ</sequence>
<reference evidence="1 2" key="1">
    <citation type="submission" date="2019-01" db="EMBL/GenBank/DDBJ databases">
        <title>Sequencing of cultivated peanut Arachis hypogaea provides insights into genome evolution and oil improvement.</title>
        <authorList>
            <person name="Chen X."/>
        </authorList>
    </citation>
    <scope>NUCLEOTIDE SEQUENCE [LARGE SCALE GENOMIC DNA]</scope>
    <source>
        <strain evidence="2">cv. Fuhuasheng</strain>
        <tissue evidence="1">Leaves</tissue>
    </source>
</reference>
<organism evidence="1 2">
    <name type="scientific">Arachis hypogaea</name>
    <name type="common">Peanut</name>
    <dbReference type="NCBI Taxonomy" id="3818"/>
    <lineage>
        <taxon>Eukaryota</taxon>
        <taxon>Viridiplantae</taxon>
        <taxon>Streptophyta</taxon>
        <taxon>Embryophyta</taxon>
        <taxon>Tracheophyta</taxon>
        <taxon>Spermatophyta</taxon>
        <taxon>Magnoliopsida</taxon>
        <taxon>eudicotyledons</taxon>
        <taxon>Gunneridae</taxon>
        <taxon>Pentapetalae</taxon>
        <taxon>rosids</taxon>
        <taxon>fabids</taxon>
        <taxon>Fabales</taxon>
        <taxon>Fabaceae</taxon>
        <taxon>Papilionoideae</taxon>
        <taxon>50 kb inversion clade</taxon>
        <taxon>dalbergioids sensu lato</taxon>
        <taxon>Dalbergieae</taxon>
        <taxon>Pterocarpus clade</taxon>
        <taxon>Arachis</taxon>
    </lineage>
</organism>
<comment type="caution">
    <text evidence="1">The sequence shown here is derived from an EMBL/GenBank/DDBJ whole genome shotgun (WGS) entry which is preliminary data.</text>
</comment>
<protein>
    <submittedName>
        <fullName evidence="1">Uncharacterized protein</fullName>
    </submittedName>
</protein>
<accession>A0A445A3Z2</accession>
<dbReference type="EMBL" id="SDMP01000013">
    <property type="protein sequence ID" value="RYR21075.1"/>
    <property type="molecule type" value="Genomic_DNA"/>
</dbReference>
<gene>
    <name evidence="1" type="ORF">Ahy_B03g066321</name>
</gene>
<dbReference type="Proteomes" id="UP000289738">
    <property type="component" value="Chromosome B03"/>
</dbReference>
<name>A0A445A3Z2_ARAHY</name>